<dbReference type="CDD" id="cd11333">
    <property type="entry name" value="AmyAc_SI_OligoGlu_DGase"/>
    <property type="match status" value="1"/>
</dbReference>
<dbReference type="SUPFAM" id="SSF51445">
    <property type="entry name" value="(Trans)glycosidases"/>
    <property type="match status" value="1"/>
</dbReference>
<sequence length="571" mass="65682">MKKQWWHRTVGYQIYPKSFQDTNGDGIGDLQGVIRRLDKIAALGANVIWLCPVFPSPMVDNGYDVADYMDIDPCFGSMEDMKELIAKAGEKGIRVLMDLVANHSSDQHVWFQEALKDPFGEYGKYYVFREGKAGGPPNNWRSIFGGSAWEPVPGRENLYYLHLFTKQQPDLNWENPRLREEICRIIRDWMALGLGGFRLDAVSHLKKNYDYVDLPPDGPDGLCLAFEEFNNVEGLSDFLMEMKEKAFGPADALTIGEYDEMKPEDVEAVIGENGSFSSVFDFSHTHLNVNFPEWEGDTVRMFNAYRDRLFEAQRVVAGRGLLCNFLENHDKDRCIDRFLAKKDQNRYSVRMLPVTNFFFPGIVFLYQGQEIGMRDYPKKSMDEYVDAPTHAEYEGLVKRGLTPQEALCRINMNSREHSRTPMQWNDGPNAGFTEGKPWFAVNPGYVSLNYEAQERDPASLLHFYRKMVSVRRRPDLEETFIYGRLLPRFQERDGILAYERRDEKNRILVIASALGQETALSLEALDGADAVRVKEILLNNYEEPPVFEKSSASQREILLRPWECLVLALQE</sequence>
<dbReference type="Gene3D" id="2.60.40.1180">
    <property type="entry name" value="Golgi alpha-mannosidase II"/>
    <property type="match status" value="1"/>
</dbReference>
<dbReference type="InterPro" id="IPR006046">
    <property type="entry name" value="Alpha_amylase"/>
</dbReference>
<dbReference type="EMBL" id="DWWS01000031">
    <property type="protein sequence ID" value="HJC23794.1"/>
    <property type="molecule type" value="Genomic_DNA"/>
</dbReference>
<feature type="domain" description="Glycosyl hydrolase family 13 catalytic" evidence="6">
    <location>
        <begin position="13"/>
        <end position="419"/>
    </location>
</feature>
<reference evidence="7" key="1">
    <citation type="journal article" date="2021" name="PeerJ">
        <title>Extensive microbial diversity within the chicken gut microbiome revealed by metagenomics and culture.</title>
        <authorList>
            <person name="Gilroy R."/>
            <person name="Ravi A."/>
            <person name="Getino M."/>
            <person name="Pursley I."/>
            <person name="Horton D.L."/>
            <person name="Alikhan N.F."/>
            <person name="Baker D."/>
            <person name="Gharbi K."/>
            <person name="Hall N."/>
            <person name="Watson M."/>
            <person name="Adriaenssens E.M."/>
            <person name="Foster-Nyarko E."/>
            <person name="Jarju S."/>
            <person name="Secka A."/>
            <person name="Antonio M."/>
            <person name="Oren A."/>
            <person name="Chaudhuri R.R."/>
            <person name="La Ragione R."/>
            <person name="Hildebrand F."/>
            <person name="Pallen M.J."/>
        </authorList>
    </citation>
    <scope>NUCLEOTIDE SEQUENCE</scope>
    <source>
        <strain evidence="7">USAMLcec2-132</strain>
    </source>
</reference>
<dbReference type="GO" id="GO:0043169">
    <property type="term" value="F:cation binding"/>
    <property type="evidence" value="ECO:0007669"/>
    <property type="project" value="InterPro"/>
</dbReference>
<dbReference type="Gene3D" id="3.90.400.10">
    <property type="entry name" value="Oligo-1,6-glucosidase, Domain 2"/>
    <property type="match status" value="1"/>
</dbReference>
<comment type="caution">
    <text evidence="7">The sequence shown here is derived from an EMBL/GenBank/DDBJ whole genome shotgun (WGS) entry which is preliminary data.</text>
</comment>
<dbReference type="InterPro" id="IPR017853">
    <property type="entry name" value="GH"/>
</dbReference>
<evidence type="ECO:0000256" key="1">
    <source>
        <dbReference type="ARBA" id="ARBA00008061"/>
    </source>
</evidence>
<dbReference type="GO" id="GO:0009313">
    <property type="term" value="P:oligosaccharide catabolic process"/>
    <property type="evidence" value="ECO:0007669"/>
    <property type="project" value="TreeGrafter"/>
</dbReference>
<dbReference type="GO" id="GO:0004556">
    <property type="term" value="F:alpha-amylase activity"/>
    <property type="evidence" value="ECO:0007669"/>
    <property type="project" value="UniProtKB-UniRule"/>
</dbReference>
<dbReference type="SMART" id="SM00642">
    <property type="entry name" value="Aamy"/>
    <property type="match status" value="1"/>
</dbReference>
<comment type="catalytic activity">
    <reaction evidence="5">
        <text>Endohydrolysis of (1-&gt;4)-alpha-D-glucosidic linkages in polysaccharides containing three or more (1-&gt;4)-alpha-linked D-glucose units.</text>
        <dbReference type="EC" id="3.2.1.1"/>
    </reaction>
</comment>
<dbReference type="InterPro" id="IPR013780">
    <property type="entry name" value="Glyco_hydro_b"/>
</dbReference>
<keyword evidence="3 5" id="KW-0326">Glycosidase</keyword>
<evidence type="ECO:0000259" key="6">
    <source>
        <dbReference type="SMART" id="SM00642"/>
    </source>
</evidence>
<accession>A0A9D2NHF6</accession>
<evidence type="ECO:0000256" key="5">
    <source>
        <dbReference type="RuleBase" id="RU361134"/>
    </source>
</evidence>
<dbReference type="Proteomes" id="UP000823891">
    <property type="component" value="Unassembled WGS sequence"/>
</dbReference>
<evidence type="ECO:0000313" key="8">
    <source>
        <dbReference type="Proteomes" id="UP000823891"/>
    </source>
</evidence>
<evidence type="ECO:0000256" key="3">
    <source>
        <dbReference type="ARBA" id="ARBA00023295"/>
    </source>
</evidence>
<protein>
    <recommendedName>
        <fullName evidence="5">Alpha-amylase</fullName>
        <ecNumber evidence="5">3.2.1.1</ecNumber>
    </recommendedName>
</protein>
<proteinExistence type="inferred from homology"/>
<dbReference type="PANTHER" id="PTHR10357">
    <property type="entry name" value="ALPHA-AMYLASE FAMILY MEMBER"/>
    <property type="match status" value="1"/>
</dbReference>
<organism evidence="7 8">
    <name type="scientific">Candidatus Eisenbergiella merdavium</name>
    <dbReference type="NCBI Taxonomy" id="2838551"/>
    <lineage>
        <taxon>Bacteria</taxon>
        <taxon>Bacillati</taxon>
        <taxon>Bacillota</taxon>
        <taxon>Clostridia</taxon>
        <taxon>Lachnospirales</taxon>
        <taxon>Lachnospiraceae</taxon>
        <taxon>Eisenbergiella</taxon>
    </lineage>
</organism>
<dbReference type="Gene3D" id="3.20.20.80">
    <property type="entry name" value="Glycosidases"/>
    <property type="match status" value="1"/>
</dbReference>
<dbReference type="InterPro" id="IPR006047">
    <property type="entry name" value="GH13_cat_dom"/>
</dbReference>
<evidence type="ECO:0000256" key="2">
    <source>
        <dbReference type="ARBA" id="ARBA00022801"/>
    </source>
</evidence>
<dbReference type="InterPro" id="IPR045857">
    <property type="entry name" value="O16G_dom_2"/>
</dbReference>
<evidence type="ECO:0000313" key="7">
    <source>
        <dbReference type="EMBL" id="HJC23794.1"/>
    </source>
</evidence>
<comment type="similarity">
    <text evidence="1 4">Belongs to the glycosyl hydrolase 13 family.</text>
</comment>
<reference evidence="7" key="2">
    <citation type="submission" date="2021-04" db="EMBL/GenBank/DDBJ databases">
        <authorList>
            <person name="Gilroy R."/>
        </authorList>
    </citation>
    <scope>NUCLEOTIDE SEQUENCE</scope>
    <source>
        <strain evidence="7">USAMLcec2-132</strain>
    </source>
</reference>
<dbReference type="AlphaFoldDB" id="A0A9D2NHF6"/>
<name>A0A9D2NHF6_9FIRM</name>
<dbReference type="PRINTS" id="PR00110">
    <property type="entry name" value="ALPHAAMYLASE"/>
</dbReference>
<keyword evidence="5" id="KW-0119">Carbohydrate metabolism</keyword>
<dbReference type="PANTHER" id="PTHR10357:SF179">
    <property type="entry name" value="NEUTRAL AND BASIC AMINO ACID TRANSPORT PROTEIN RBAT"/>
    <property type="match status" value="1"/>
</dbReference>
<dbReference type="Pfam" id="PF00128">
    <property type="entry name" value="Alpha-amylase"/>
    <property type="match status" value="1"/>
</dbReference>
<keyword evidence="2 5" id="KW-0378">Hydrolase</keyword>
<dbReference type="FunFam" id="3.90.400.10:FF:000002">
    <property type="entry name" value="Sucrose isomerase"/>
    <property type="match status" value="1"/>
</dbReference>
<evidence type="ECO:0000256" key="4">
    <source>
        <dbReference type="RuleBase" id="RU003615"/>
    </source>
</evidence>
<dbReference type="SUPFAM" id="SSF51011">
    <property type="entry name" value="Glycosyl hydrolase domain"/>
    <property type="match status" value="1"/>
</dbReference>
<dbReference type="EC" id="3.2.1.1" evidence="5"/>
<gene>
    <name evidence="7" type="ORF">H9761_08830</name>
</gene>